<sequence>MKMAKSIVAVYETPQETIDAIERLTAKGYEAEDFSVVTNRTDTDYLESRTDANIASAEDNESAGFFERLKSYFTMEDLGFGANESKTADIDIPAAELDQYSDQLEEGKFLLAVEGDVNEITANIADDYPNMRPLNDVNPTNRAQGMNISLGPNEDYERRNPVFEDTPDTPILERRAGGNNNREATDEVVLDRSLPRNEHLSK</sequence>
<dbReference type="InterPro" id="IPR025889">
    <property type="entry name" value="GSP17M-like_dom"/>
</dbReference>
<evidence type="ECO:0000259" key="2">
    <source>
        <dbReference type="Pfam" id="PF11181"/>
    </source>
</evidence>
<protein>
    <recommendedName>
        <fullName evidence="2">General stress protein 17M-like domain-containing protein</fullName>
    </recommendedName>
</protein>
<accession>A0A3S3SN87</accession>
<proteinExistence type="predicted"/>
<dbReference type="PANTHER" id="PTHR38463">
    <property type="entry name" value="STRESS RESPONSE PROTEIN YSNF"/>
    <property type="match status" value="1"/>
</dbReference>
<feature type="compositionally biased region" description="Polar residues" evidence="1">
    <location>
        <begin position="137"/>
        <end position="147"/>
    </location>
</feature>
<organism evidence="3 4">
    <name type="scientific">Niallia taxi</name>
    <dbReference type="NCBI Taxonomy" id="2499688"/>
    <lineage>
        <taxon>Bacteria</taxon>
        <taxon>Bacillati</taxon>
        <taxon>Bacillota</taxon>
        <taxon>Bacilli</taxon>
        <taxon>Bacillales</taxon>
        <taxon>Bacillaceae</taxon>
        <taxon>Niallia</taxon>
    </lineage>
</organism>
<dbReference type="InterPro" id="IPR052967">
    <property type="entry name" value="Stress_Response_Assoc"/>
</dbReference>
<dbReference type="Pfam" id="PF11181">
    <property type="entry name" value="YflT"/>
    <property type="match status" value="1"/>
</dbReference>
<dbReference type="PANTHER" id="PTHR38463:SF1">
    <property type="entry name" value="STRESS RESPONSE PROTEIN YSNF"/>
    <property type="match status" value="1"/>
</dbReference>
<dbReference type="Proteomes" id="UP000288024">
    <property type="component" value="Unassembled WGS sequence"/>
</dbReference>
<evidence type="ECO:0000256" key="1">
    <source>
        <dbReference type="SAM" id="MobiDB-lite"/>
    </source>
</evidence>
<reference evidence="3 4" key="1">
    <citation type="submission" date="2019-01" db="EMBL/GenBank/DDBJ databases">
        <title>Bacillus sp. M5HDSG1-1, whole genome shotgun sequence.</title>
        <authorList>
            <person name="Tuo L."/>
        </authorList>
    </citation>
    <scope>NUCLEOTIDE SEQUENCE [LARGE SCALE GENOMIC DNA]</scope>
    <source>
        <strain evidence="3 4">M5HDSG1-1</strain>
    </source>
</reference>
<evidence type="ECO:0000313" key="4">
    <source>
        <dbReference type="Proteomes" id="UP000288024"/>
    </source>
</evidence>
<dbReference type="AlphaFoldDB" id="A0A3S3SN87"/>
<feature type="region of interest" description="Disordered" evidence="1">
    <location>
        <begin position="137"/>
        <end position="202"/>
    </location>
</feature>
<gene>
    <name evidence="3" type="ORF">EM808_02630</name>
</gene>
<feature type="domain" description="General stress protein 17M-like" evidence="2">
    <location>
        <begin position="7"/>
        <end position="84"/>
    </location>
</feature>
<feature type="compositionally biased region" description="Basic and acidic residues" evidence="1">
    <location>
        <begin position="183"/>
        <end position="202"/>
    </location>
</feature>
<name>A0A3S3SN87_9BACI</name>
<evidence type="ECO:0000313" key="3">
    <source>
        <dbReference type="EMBL" id="RVT67391.1"/>
    </source>
</evidence>
<comment type="caution">
    <text evidence="3">The sequence shown here is derived from an EMBL/GenBank/DDBJ whole genome shotgun (WGS) entry which is preliminary data.</text>
</comment>
<dbReference type="EMBL" id="RZTZ01000001">
    <property type="protein sequence ID" value="RVT67391.1"/>
    <property type="molecule type" value="Genomic_DNA"/>
</dbReference>
<keyword evidence="4" id="KW-1185">Reference proteome</keyword>